<dbReference type="InterPro" id="IPR036390">
    <property type="entry name" value="WH_DNA-bd_sf"/>
</dbReference>
<dbReference type="Pfam" id="PF00027">
    <property type="entry name" value="cNMP_binding"/>
    <property type="match status" value="1"/>
</dbReference>
<dbReference type="GO" id="GO:0006355">
    <property type="term" value="P:regulation of DNA-templated transcription"/>
    <property type="evidence" value="ECO:0007669"/>
    <property type="project" value="InterPro"/>
</dbReference>
<evidence type="ECO:0000313" key="7">
    <source>
        <dbReference type="Proteomes" id="UP000295182"/>
    </source>
</evidence>
<keyword evidence="2" id="KW-0238">DNA-binding</keyword>
<dbReference type="InterPro" id="IPR036388">
    <property type="entry name" value="WH-like_DNA-bd_sf"/>
</dbReference>
<dbReference type="Gene3D" id="1.10.10.10">
    <property type="entry name" value="Winged helix-like DNA-binding domain superfamily/Winged helix DNA-binding domain"/>
    <property type="match status" value="1"/>
</dbReference>
<dbReference type="InterPro" id="IPR012318">
    <property type="entry name" value="HTH_CRP"/>
</dbReference>
<evidence type="ECO:0000256" key="1">
    <source>
        <dbReference type="ARBA" id="ARBA00023015"/>
    </source>
</evidence>
<feature type="domain" description="HTH crp-type" evidence="5">
    <location>
        <begin position="155"/>
        <end position="222"/>
    </location>
</feature>
<dbReference type="SMART" id="SM00100">
    <property type="entry name" value="cNMP"/>
    <property type="match status" value="1"/>
</dbReference>
<dbReference type="EMBL" id="SLXH01000010">
    <property type="protein sequence ID" value="TCP17951.1"/>
    <property type="molecule type" value="Genomic_DNA"/>
</dbReference>
<gene>
    <name evidence="6" type="ORF">EV674_11046</name>
</gene>
<feature type="domain" description="Cyclic nucleotide-binding" evidence="4">
    <location>
        <begin position="22"/>
        <end position="96"/>
    </location>
</feature>
<dbReference type="SUPFAM" id="SSF46785">
    <property type="entry name" value="Winged helix' DNA-binding domain"/>
    <property type="match status" value="1"/>
</dbReference>
<dbReference type="Proteomes" id="UP000295182">
    <property type="component" value="Unassembled WGS sequence"/>
</dbReference>
<evidence type="ECO:0000259" key="4">
    <source>
        <dbReference type="PROSITE" id="PS50042"/>
    </source>
</evidence>
<evidence type="ECO:0000256" key="3">
    <source>
        <dbReference type="ARBA" id="ARBA00023163"/>
    </source>
</evidence>
<evidence type="ECO:0000256" key="2">
    <source>
        <dbReference type="ARBA" id="ARBA00023125"/>
    </source>
</evidence>
<evidence type="ECO:0000259" key="5">
    <source>
        <dbReference type="PROSITE" id="PS51063"/>
    </source>
</evidence>
<dbReference type="Pfam" id="PF13545">
    <property type="entry name" value="HTH_Crp_2"/>
    <property type="match status" value="1"/>
</dbReference>
<keyword evidence="1" id="KW-0805">Transcription regulation</keyword>
<dbReference type="GO" id="GO:0003677">
    <property type="term" value="F:DNA binding"/>
    <property type="evidence" value="ECO:0007669"/>
    <property type="project" value="UniProtKB-KW"/>
</dbReference>
<keyword evidence="7" id="KW-1185">Reference proteome</keyword>
<evidence type="ECO:0000313" key="6">
    <source>
        <dbReference type="EMBL" id="TCP17951.1"/>
    </source>
</evidence>
<dbReference type="OrthoDB" id="8811202at2"/>
<keyword evidence="3" id="KW-0804">Transcription</keyword>
<sequence>MNTDPAPRHTGCARCACQSLCLLGKMNTVTRQSWQDLTTERSFAKGDMLLRQGETASFFRIVKVGTTMLLRSAEDGVERPVGMCGHGQTLGSTVLLGQPATFSCLALSPVRVCEVPIAPLLHSGLVDQAFLWELAVSYAQTNAHLADWARIVRIRTVAGQVAGTLLQLAALQRSTLVRLPSQSALAALLATTRETIARTLRQLEQQACLVRRDRWHCEIERDALLALASSGSALPARPGLRSA</sequence>
<dbReference type="InterPro" id="IPR000595">
    <property type="entry name" value="cNMP-bd_dom"/>
</dbReference>
<dbReference type="PROSITE" id="PS50042">
    <property type="entry name" value="CNMP_BINDING_3"/>
    <property type="match status" value="1"/>
</dbReference>
<reference evidence="6 7" key="1">
    <citation type="submission" date="2019-03" db="EMBL/GenBank/DDBJ databases">
        <title>Genomic Encyclopedia of Type Strains, Phase IV (KMG-IV): sequencing the most valuable type-strain genomes for metagenomic binning, comparative biology and taxonomic classification.</title>
        <authorList>
            <person name="Goeker M."/>
        </authorList>
    </citation>
    <scope>NUCLEOTIDE SEQUENCE [LARGE SCALE GENOMIC DNA]</scope>
    <source>
        <strain evidence="6 7">DSM 1837</strain>
    </source>
</reference>
<organism evidence="6 7">
    <name type="scientific">Simplicispira metamorpha</name>
    <dbReference type="NCBI Taxonomy" id="80881"/>
    <lineage>
        <taxon>Bacteria</taxon>
        <taxon>Pseudomonadati</taxon>
        <taxon>Pseudomonadota</taxon>
        <taxon>Betaproteobacteria</taxon>
        <taxon>Burkholderiales</taxon>
        <taxon>Comamonadaceae</taxon>
        <taxon>Simplicispira</taxon>
    </lineage>
</organism>
<protein>
    <submittedName>
        <fullName evidence="6">CRP-like cAMP-binding protein</fullName>
    </submittedName>
</protein>
<dbReference type="AlphaFoldDB" id="A0A4R2NA50"/>
<accession>A0A4R2NA50</accession>
<dbReference type="InterPro" id="IPR014710">
    <property type="entry name" value="RmlC-like_jellyroll"/>
</dbReference>
<dbReference type="SUPFAM" id="SSF51206">
    <property type="entry name" value="cAMP-binding domain-like"/>
    <property type="match status" value="1"/>
</dbReference>
<comment type="caution">
    <text evidence="6">The sequence shown here is derived from an EMBL/GenBank/DDBJ whole genome shotgun (WGS) entry which is preliminary data.</text>
</comment>
<proteinExistence type="predicted"/>
<dbReference type="CDD" id="cd00038">
    <property type="entry name" value="CAP_ED"/>
    <property type="match status" value="1"/>
</dbReference>
<dbReference type="PROSITE" id="PS51063">
    <property type="entry name" value="HTH_CRP_2"/>
    <property type="match status" value="1"/>
</dbReference>
<dbReference type="Gene3D" id="2.60.120.10">
    <property type="entry name" value="Jelly Rolls"/>
    <property type="match status" value="1"/>
</dbReference>
<dbReference type="InterPro" id="IPR018490">
    <property type="entry name" value="cNMP-bd_dom_sf"/>
</dbReference>
<name>A0A4R2NA50_9BURK</name>